<dbReference type="AlphaFoldDB" id="A0A0K2Y4T0"/>
<accession>A0A0K2Y4T0</accession>
<evidence type="ECO:0000313" key="3">
    <source>
        <dbReference type="Proteomes" id="UP000046090"/>
    </source>
</evidence>
<feature type="chain" id="PRO_5005490936" evidence="1">
    <location>
        <begin position="27"/>
        <end position="216"/>
    </location>
</feature>
<organism evidence="2 3">
    <name type="scientific">Helicobacter heilmannii</name>
    <dbReference type="NCBI Taxonomy" id="35817"/>
    <lineage>
        <taxon>Bacteria</taxon>
        <taxon>Pseudomonadati</taxon>
        <taxon>Campylobacterota</taxon>
        <taxon>Epsilonproteobacteria</taxon>
        <taxon>Campylobacterales</taxon>
        <taxon>Helicobacteraceae</taxon>
        <taxon>Helicobacter</taxon>
    </lineage>
</organism>
<protein>
    <submittedName>
        <fullName evidence="2">TonB-like putative TolA function</fullName>
    </submittedName>
</protein>
<evidence type="ECO:0000313" key="2">
    <source>
        <dbReference type="EMBL" id="CRI33818.1"/>
    </source>
</evidence>
<evidence type="ECO:0000256" key="1">
    <source>
        <dbReference type="SAM" id="SignalP"/>
    </source>
</evidence>
<name>A0A0K2Y4T0_HELHE</name>
<keyword evidence="3" id="KW-1185">Reference proteome</keyword>
<dbReference type="Pfam" id="PF13103">
    <property type="entry name" value="TonB_2"/>
    <property type="match status" value="1"/>
</dbReference>
<keyword evidence="1" id="KW-0732">Signal</keyword>
<gene>
    <name evidence="2" type="ORF">HHE01_15040</name>
</gene>
<feature type="signal peptide" evidence="1">
    <location>
        <begin position="1"/>
        <end position="26"/>
    </location>
</feature>
<dbReference type="EMBL" id="CDMK01000001">
    <property type="protein sequence ID" value="CRI33818.1"/>
    <property type="molecule type" value="Genomic_DNA"/>
</dbReference>
<proteinExistence type="predicted"/>
<sequence length="216" mass="24516">MLALLCYSLLLSSLLFQSTKSTPPLALPPIEVDLISLPPSSPAPAESGPGVKDMFSAIPNTQALKTSLQEAKDFQKAQDLFKNIKFNKMDANAFKDLQESLAKLEDIKTLQAKKMEVQVPKEEQNTLKEDKAWFSAIYQILYSQWKLSFDQKTSVGALITIYPDGQMHFSLVDFSPFREYNQQIENLLTHLQQQRFPPYPQGRAITLKVNFKTKDK</sequence>
<dbReference type="Proteomes" id="UP000046090">
    <property type="component" value="Unassembled WGS sequence"/>
</dbReference>
<reference evidence="3" key="1">
    <citation type="submission" date="2014-12" db="EMBL/GenBank/DDBJ databases">
        <authorList>
            <person name="Smet A."/>
        </authorList>
    </citation>
    <scope>NUCLEOTIDE SEQUENCE [LARGE SCALE GENOMIC DNA]</scope>
</reference>
<dbReference type="GeneID" id="76196475"/>
<dbReference type="RefSeq" id="WP_015107679.1">
    <property type="nucleotide sequence ID" value="NZ_CDMK01000001.1"/>
</dbReference>